<name>A0A4Q9KZ43_9MICR</name>
<feature type="domain" description="Anaphase-promoting complex subunit 4-like WD40" evidence="12">
    <location>
        <begin position="597"/>
        <end position="655"/>
    </location>
</feature>
<dbReference type="UniPathway" id="UPA00988"/>
<evidence type="ECO:0000256" key="2">
    <source>
        <dbReference type="ARBA" id="ARBA00004496"/>
    </source>
</evidence>
<dbReference type="InterPro" id="IPR015943">
    <property type="entry name" value="WD40/YVTN_repeat-like_dom_sf"/>
</dbReference>
<dbReference type="SMART" id="SM00320">
    <property type="entry name" value="WD40"/>
    <property type="match status" value="9"/>
</dbReference>
<dbReference type="Proteomes" id="UP000292362">
    <property type="component" value="Unassembled WGS sequence"/>
</dbReference>
<dbReference type="GO" id="GO:0005634">
    <property type="term" value="C:nucleus"/>
    <property type="evidence" value="ECO:0007669"/>
    <property type="project" value="UniProtKB-SubCell"/>
</dbReference>
<comment type="subcellular location">
    <subcellularLocation>
        <location evidence="2">Cytoplasm</location>
    </subcellularLocation>
    <subcellularLocation>
        <location evidence="1">Nucleus</location>
    </subcellularLocation>
</comment>
<feature type="repeat" description="WD" evidence="11">
    <location>
        <begin position="309"/>
        <end position="348"/>
    </location>
</feature>
<evidence type="ECO:0000256" key="11">
    <source>
        <dbReference type="PROSITE-ProRule" id="PRU00221"/>
    </source>
</evidence>
<comment type="caution">
    <text evidence="13">The sequence shown here is derived from an EMBL/GenBank/DDBJ whole genome shotgun (WGS) entry which is preliminary data.</text>
</comment>
<feature type="repeat" description="WD" evidence="11">
    <location>
        <begin position="165"/>
        <end position="208"/>
    </location>
</feature>
<dbReference type="InterPro" id="IPR036322">
    <property type="entry name" value="WD40_repeat_dom_sf"/>
</dbReference>
<keyword evidence="8" id="KW-0819">tRNA processing</keyword>
<dbReference type="PANTHER" id="PTHR44111:SF1">
    <property type="entry name" value="ELONGATOR COMPLEX PROTEIN 2"/>
    <property type="match status" value="1"/>
</dbReference>
<dbReference type="Gene3D" id="2.130.10.10">
    <property type="entry name" value="YVTN repeat-like/Quinoprotein amine dehydrogenase"/>
    <property type="match status" value="3"/>
</dbReference>
<dbReference type="Pfam" id="PF12894">
    <property type="entry name" value="ANAPC4_WD40"/>
    <property type="match status" value="1"/>
</dbReference>
<dbReference type="PROSITE" id="PS50082">
    <property type="entry name" value="WD_REPEATS_2"/>
    <property type="match status" value="4"/>
</dbReference>
<comment type="pathway">
    <text evidence="3">tRNA modification; 5-methoxycarbonylmethyl-2-thiouridine-tRNA biosynthesis.</text>
</comment>
<reference evidence="13 14" key="1">
    <citation type="submission" date="2017-12" db="EMBL/GenBank/DDBJ databases">
        <authorList>
            <person name="Pombert J.-F."/>
            <person name="Haag K.L."/>
            <person name="Ebert D."/>
        </authorList>
    </citation>
    <scope>NUCLEOTIDE SEQUENCE [LARGE SCALE GENOMIC DNA]</scope>
    <source>
        <strain evidence="13">FI-OER-3-3</strain>
    </source>
</reference>
<feature type="repeat" description="WD" evidence="11">
    <location>
        <begin position="622"/>
        <end position="657"/>
    </location>
</feature>
<dbReference type="VEuPathDB" id="MicrosporidiaDB:CWI37_1050p0010"/>
<evidence type="ECO:0000256" key="1">
    <source>
        <dbReference type="ARBA" id="ARBA00004123"/>
    </source>
</evidence>
<dbReference type="GO" id="GO:0033588">
    <property type="term" value="C:elongator holoenzyme complex"/>
    <property type="evidence" value="ECO:0007669"/>
    <property type="project" value="InterPro"/>
</dbReference>
<dbReference type="PROSITE" id="PS50294">
    <property type="entry name" value="WD_REPEATS_REGION"/>
    <property type="match status" value="1"/>
</dbReference>
<evidence type="ECO:0000256" key="8">
    <source>
        <dbReference type="ARBA" id="ARBA00022694"/>
    </source>
</evidence>
<protein>
    <recommendedName>
        <fullName evidence="5">Elongator complex protein 2</fullName>
    </recommendedName>
</protein>
<sequence length="657" mass="75935">MENIFLAAGSTRRNHVTCYYNDTLIFAAKNNIILLKNKKEVIITNQSLITVLNCIDDMIIAGDDQGNINVYDFYTHQQLKTFKLDDSVQLISKIPHKDIYICGSFNKIYFLESKAVKYFEIKNELITCGDIFYLNNEYLQVTGTYSGNIIVFQINNSNFTPKLTFNAHKDSITTIKCHYIKEDIYFLTASQDKFIKIWKINRNENGDKLFIMDHTSYSITLVKTLSGHRDWIYNCIWTEEDDIYSVSQDDSCILWKYKNNDWSNDIRLGGIASKNQGFFDIVKSKDSIFCLSYFGGFYKYTSNSLVYCTSGHQDEITSLDWYNNYLLSTSLDSTARIFNINSQKEIARAQIHGYPLKVARFLKKDTFSFISAGQETQLRVFQATQIFIKNHEFDFSTISNQSDLKIYKPKSIHSELSLTNEISNDYHTSDLLINEYTLTHSTLFHEISKIFIHYFEIEDIAVSPYFIASVNKSSSLDFSGIFITSHSFQKLNYIKVHRLGIQRIRFSSQFNYLMAVSRDKTASIYKVTTTYPYISLLQTLTDHKRCIWDCSFSPTENLVATVSRDKKVFIYQIPTLKLIFENTFTSEATTISFGNKILAIGTENGEIFLYTFYNQIVFHSKIQAHTNRINVLEFDQHGTLLATGGKDSLIQVFQISI</sequence>
<keyword evidence="7 11" id="KW-0853">WD repeat</keyword>
<dbReference type="InterPro" id="IPR001680">
    <property type="entry name" value="WD40_rpt"/>
</dbReference>
<keyword evidence="10" id="KW-0539">Nucleus</keyword>
<evidence type="ECO:0000256" key="5">
    <source>
        <dbReference type="ARBA" id="ARBA00020267"/>
    </source>
</evidence>
<evidence type="ECO:0000256" key="10">
    <source>
        <dbReference type="ARBA" id="ARBA00023242"/>
    </source>
</evidence>
<organism evidence="13 14">
    <name type="scientific">Hamiltosporidium tvaerminnensis</name>
    <dbReference type="NCBI Taxonomy" id="1176355"/>
    <lineage>
        <taxon>Eukaryota</taxon>
        <taxon>Fungi</taxon>
        <taxon>Fungi incertae sedis</taxon>
        <taxon>Microsporidia</taxon>
        <taxon>Dubosqiidae</taxon>
        <taxon>Hamiltosporidium</taxon>
    </lineage>
</organism>
<dbReference type="AlphaFoldDB" id="A0A4Q9KZ43"/>
<dbReference type="EMBL" id="PITJ01001050">
    <property type="protein sequence ID" value="TBU00298.1"/>
    <property type="molecule type" value="Genomic_DNA"/>
</dbReference>
<proteinExistence type="inferred from homology"/>
<comment type="similarity">
    <text evidence="4">Belongs to the WD repeat ELP2 family.</text>
</comment>
<dbReference type="InterPro" id="IPR024977">
    <property type="entry name" value="Apc4-like_WD40_dom"/>
</dbReference>
<dbReference type="InterPro" id="IPR037289">
    <property type="entry name" value="Elp2"/>
</dbReference>
<keyword evidence="6" id="KW-0963">Cytoplasm</keyword>
<feature type="repeat" description="WD" evidence="11">
    <location>
        <begin position="540"/>
        <end position="581"/>
    </location>
</feature>
<dbReference type="PANTHER" id="PTHR44111">
    <property type="entry name" value="ELONGATOR COMPLEX PROTEIN 2"/>
    <property type="match status" value="1"/>
</dbReference>
<evidence type="ECO:0000256" key="7">
    <source>
        <dbReference type="ARBA" id="ARBA00022574"/>
    </source>
</evidence>
<evidence type="ECO:0000259" key="12">
    <source>
        <dbReference type="Pfam" id="PF12894"/>
    </source>
</evidence>
<evidence type="ECO:0000313" key="13">
    <source>
        <dbReference type="EMBL" id="TBU00298.1"/>
    </source>
</evidence>
<evidence type="ECO:0000256" key="6">
    <source>
        <dbReference type="ARBA" id="ARBA00022490"/>
    </source>
</evidence>
<gene>
    <name evidence="13" type="ORF">CWI37_1050p0010</name>
</gene>
<evidence type="ECO:0000256" key="3">
    <source>
        <dbReference type="ARBA" id="ARBA00005043"/>
    </source>
</evidence>
<keyword evidence="9" id="KW-0677">Repeat</keyword>
<evidence type="ECO:0000313" key="14">
    <source>
        <dbReference type="Proteomes" id="UP000292362"/>
    </source>
</evidence>
<dbReference type="SUPFAM" id="SSF50978">
    <property type="entry name" value="WD40 repeat-like"/>
    <property type="match status" value="2"/>
</dbReference>
<dbReference type="GO" id="GO:0002098">
    <property type="term" value="P:tRNA wobble uridine modification"/>
    <property type="evidence" value="ECO:0007669"/>
    <property type="project" value="InterPro"/>
</dbReference>
<dbReference type="Pfam" id="PF00400">
    <property type="entry name" value="WD40"/>
    <property type="match status" value="4"/>
</dbReference>
<evidence type="ECO:0000256" key="4">
    <source>
        <dbReference type="ARBA" id="ARBA00005881"/>
    </source>
</evidence>
<evidence type="ECO:0000256" key="9">
    <source>
        <dbReference type="ARBA" id="ARBA00022737"/>
    </source>
</evidence>
<accession>A0A4Q9KZ43</accession>
<dbReference type="GO" id="GO:0005737">
    <property type="term" value="C:cytoplasm"/>
    <property type="evidence" value="ECO:0007669"/>
    <property type="project" value="UniProtKB-SubCell"/>
</dbReference>